<dbReference type="HOGENOM" id="CLU_3086371_0_0_6"/>
<protein>
    <submittedName>
        <fullName evidence="2">Uncharacterized protein</fullName>
    </submittedName>
</protein>
<dbReference type="Proteomes" id="UP000001698">
    <property type="component" value="Chromosome"/>
</dbReference>
<feature type="transmembrane region" description="Helical" evidence="1">
    <location>
        <begin position="16"/>
        <end position="36"/>
    </location>
</feature>
<evidence type="ECO:0000256" key="1">
    <source>
        <dbReference type="SAM" id="Phobius"/>
    </source>
</evidence>
<organism evidence="2 3">
    <name type="scientific">Xylella fastidiosa (strain M23)</name>
    <dbReference type="NCBI Taxonomy" id="405441"/>
    <lineage>
        <taxon>Bacteria</taxon>
        <taxon>Pseudomonadati</taxon>
        <taxon>Pseudomonadota</taxon>
        <taxon>Gammaproteobacteria</taxon>
        <taxon>Lysobacterales</taxon>
        <taxon>Lysobacteraceae</taxon>
        <taxon>Xylella</taxon>
    </lineage>
</organism>
<reference evidence="2 3" key="1">
    <citation type="journal article" date="2010" name="J. Bacteriol.">
        <title>Whole genome sequences of two Xylella fastidiosa strains (M12 and M23) causing almond leaf scorch disease in California.</title>
        <authorList>
            <person name="Chen J."/>
            <person name="Xie G."/>
            <person name="Han S."/>
            <person name="Chertkov O."/>
            <person name="Sims D."/>
            <person name="Civerolo E.L."/>
        </authorList>
    </citation>
    <scope>NUCLEOTIDE SEQUENCE [LARGE SCALE GENOMIC DNA]</scope>
    <source>
        <strain evidence="2 3">M23</strain>
    </source>
</reference>
<gene>
    <name evidence="2" type="ordered locus">XfasM23_1913</name>
</gene>
<proteinExistence type="predicted"/>
<accession>B2I8X2</accession>
<name>B2I8X2_XYLF2</name>
<dbReference type="EMBL" id="CP001011">
    <property type="protein sequence ID" value="ACB93313.1"/>
    <property type="molecule type" value="Genomic_DNA"/>
</dbReference>
<evidence type="ECO:0000313" key="2">
    <source>
        <dbReference type="EMBL" id="ACB93313.1"/>
    </source>
</evidence>
<dbReference type="AlphaFoldDB" id="B2I8X2"/>
<keyword evidence="1" id="KW-0472">Membrane</keyword>
<evidence type="ECO:0000313" key="3">
    <source>
        <dbReference type="Proteomes" id="UP000001698"/>
    </source>
</evidence>
<sequence>MMCVLTVASVTRCGDVLGVVCAALSMWVIGSGDFLIRLSARSGAVGLGDLHG</sequence>
<keyword evidence="1" id="KW-1133">Transmembrane helix</keyword>
<dbReference type="KEGG" id="xfn:XfasM23_1913"/>
<keyword evidence="1" id="KW-0812">Transmembrane</keyword>